<dbReference type="Proteomes" id="UP001371305">
    <property type="component" value="Unassembled WGS sequence"/>
</dbReference>
<sequence>MKNQPSPDDKALQDPLSGEPDYHPVATGVGAASGAAVGAGIGAVGGGPIGAVVGGAVGALVGGFAGKAFAGDGDFPDEAVHWEQHFRREPYFHSGFTFADYWPAYLFGLDYYRRDVDFEQAEAEAEADMEHAWEQRRGESRLSWTQARDAARASWHRLDGASGFTSSS</sequence>
<evidence type="ECO:0008006" key="4">
    <source>
        <dbReference type="Google" id="ProtNLM"/>
    </source>
</evidence>
<dbReference type="EMBL" id="JBBUKT010000007">
    <property type="protein sequence ID" value="MEK7952260.1"/>
    <property type="molecule type" value="Genomic_DNA"/>
</dbReference>
<evidence type="ECO:0000313" key="3">
    <source>
        <dbReference type="Proteomes" id="UP001371305"/>
    </source>
</evidence>
<name>A0ABU9B073_9BACT</name>
<feature type="region of interest" description="Disordered" evidence="1">
    <location>
        <begin position="1"/>
        <end position="24"/>
    </location>
</feature>
<reference evidence="2 3" key="1">
    <citation type="submission" date="2024-04" db="EMBL/GenBank/DDBJ databases">
        <title>Luteolibacter sp. isolated from soil.</title>
        <authorList>
            <person name="An J."/>
        </authorList>
    </citation>
    <scope>NUCLEOTIDE SEQUENCE [LARGE SCALE GENOMIC DNA]</scope>
    <source>
        <strain evidence="2 3">Y139</strain>
    </source>
</reference>
<accession>A0ABU9B073</accession>
<gene>
    <name evidence="2" type="ORF">WKV53_17250</name>
</gene>
<evidence type="ECO:0000256" key="1">
    <source>
        <dbReference type="SAM" id="MobiDB-lite"/>
    </source>
</evidence>
<proteinExistence type="predicted"/>
<dbReference type="RefSeq" id="WP_341406017.1">
    <property type="nucleotide sequence ID" value="NZ_JBBUKT010000007.1"/>
</dbReference>
<protein>
    <recommendedName>
        <fullName evidence="4">Glycine zipper domain-containing protein</fullName>
    </recommendedName>
</protein>
<evidence type="ECO:0000313" key="2">
    <source>
        <dbReference type="EMBL" id="MEK7952260.1"/>
    </source>
</evidence>
<keyword evidence="3" id="KW-1185">Reference proteome</keyword>
<comment type="caution">
    <text evidence="2">The sequence shown here is derived from an EMBL/GenBank/DDBJ whole genome shotgun (WGS) entry which is preliminary data.</text>
</comment>
<organism evidence="2 3">
    <name type="scientific">Luteolibacter soli</name>
    <dbReference type="NCBI Taxonomy" id="3135280"/>
    <lineage>
        <taxon>Bacteria</taxon>
        <taxon>Pseudomonadati</taxon>
        <taxon>Verrucomicrobiota</taxon>
        <taxon>Verrucomicrobiia</taxon>
        <taxon>Verrucomicrobiales</taxon>
        <taxon>Verrucomicrobiaceae</taxon>
        <taxon>Luteolibacter</taxon>
    </lineage>
</organism>